<feature type="transmembrane region" description="Helical" evidence="6">
    <location>
        <begin position="89"/>
        <end position="109"/>
    </location>
</feature>
<name>A0ABN6XSG9_9MICO</name>
<keyword evidence="9" id="KW-1185">Reference proteome</keyword>
<proteinExistence type="inferred from homology"/>
<evidence type="ECO:0000256" key="5">
    <source>
        <dbReference type="ARBA" id="ARBA00023136"/>
    </source>
</evidence>
<dbReference type="PANTHER" id="PTHR30177:SF33">
    <property type="entry name" value="POSSIBLE OSMOPROTECTANT (GLYCINE BETAINE_CARNITINE_CHOLINE_L-PROLINE) TRANSPORT INTEGRAL MEMBRANE PROTEIN ABC TRANSPORTER PROZ"/>
    <property type="match status" value="1"/>
</dbReference>
<feature type="transmembrane region" description="Helical" evidence="6">
    <location>
        <begin position="26"/>
        <end position="48"/>
    </location>
</feature>
<dbReference type="InterPro" id="IPR000515">
    <property type="entry name" value="MetI-like"/>
</dbReference>
<evidence type="ECO:0000256" key="2">
    <source>
        <dbReference type="ARBA" id="ARBA00022448"/>
    </source>
</evidence>
<keyword evidence="3 6" id="KW-0812">Transmembrane</keyword>
<reference evidence="9" key="1">
    <citation type="journal article" date="2019" name="Int. J. Syst. Evol. Microbiol.">
        <title>The Global Catalogue of Microorganisms (GCM) 10K type strain sequencing project: providing services to taxonomists for standard genome sequencing and annotation.</title>
        <authorList>
            <consortium name="The Broad Institute Genomics Platform"/>
            <consortium name="The Broad Institute Genome Sequencing Center for Infectious Disease"/>
            <person name="Wu L."/>
            <person name="Ma J."/>
        </authorList>
    </citation>
    <scope>NUCLEOTIDE SEQUENCE [LARGE SCALE GENOMIC DNA]</scope>
    <source>
        <strain evidence="9">NBRC 108725</strain>
    </source>
</reference>
<evidence type="ECO:0000256" key="1">
    <source>
        <dbReference type="ARBA" id="ARBA00004141"/>
    </source>
</evidence>
<sequence>MNLLSEALAWIFGPDSDVAQRLGEHLSYTLLAFVLACVIAIPLGYLIGHTGKGREVAVTIAGAARALPSFGLILLLVLLIGVLQIVPAVTLALVLLAIPSILAGAYAGLEAIDRSTVDAARAIGMTEWQILTKVEIPLGLQLLISGMRAGILQIVATATLAAYVGLGGLGFPVIQGIAVRRFDETLGGALLVVLLALLLDTVFAVLERLAVPRGVRLGRGRGDRRRRPSRRTAEQNADAAARLARAGAPT</sequence>
<evidence type="ECO:0000313" key="8">
    <source>
        <dbReference type="EMBL" id="BDZ46606.1"/>
    </source>
</evidence>
<dbReference type="RefSeq" id="WP_286276638.1">
    <property type="nucleotide sequence ID" value="NZ_AP027731.1"/>
</dbReference>
<dbReference type="Proteomes" id="UP001321498">
    <property type="component" value="Chromosome"/>
</dbReference>
<dbReference type="CDD" id="cd06261">
    <property type="entry name" value="TM_PBP2"/>
    <property type="match status" value="1"/>
</dbReference>
<evidence type="ECO:0000256" key="6">
    <source>
        <dbReference type="RuleBase" id="RU363032"/>
    </source>
</evidence>
<organism evidence="8 9">
    <name type="scientific">Naasia aerilata</name>
    <dbReference type="NCBI Taxonomy" id="1162966"/>
    <lineage>
        <taxon>Bacteria</taxon>
        <taxon>Bacillati</taxon>
        <taxon>Actinomycetota</taxon>
        <taxon>Actinomycetes</taxon>
        <taxon>Micrococcales</taxon>
        <taxon>Microbacteriaceae</taxon>
        <taxon>Naasia</taxon>
    </lineage>
</organism>
<dbReference type="Gene3D" id="1.10.3720.10">
    <property type="entry name" value="MetI-like"/>
    <property type="match status" value="1"/>
</dbReference>
<keyword evidence="5 6" id="KW-0472">Membrane</keyword>
<evidence type="ECO:0000256" key="3">
    <source>
        <dbReference type="ARBA" id="ARBA00022692"/>
    </source>
</evidence>
<protein>
    <submittedName>
        <fullName evidence="8">Osmoprotectant (Glycine betaine/ carnitine/choline/l-proline) ABC transporter ProZ</fullName>
    </submittedName>
</protein>
<keyword evidence="2 6" id="KW-0813">Transport</keyword>
<evidence type="ECO:0000256" key="4">
    <source>
        <dbReference type="ARBA" id="ARBA00022989"/>
    </source>
</evidence>
<dbReference type="Pfam" id="PF00528">
    <property type="entry name" value="BPD_transp_1"/>
    <property type="match status" value="1"/>
</dbReference>
<dbReference type="PROSITE" id="PS50928">
    <property type="entry name" value="ABC_TM1"/>
    <property type="match status" value="1"/>
</dbReference>
<evidence type="ECO:0000259" key="7">
    <source>
        <dbReference type="PROSITE" id="PS50928"/>
    </source>
</evidence>
<evidence type="ECO:0000313" key="9">
    <source>
        <dbReference type="Proteomes" id="UP001321498"/>
    </source>
</evidence>
<dbReference type="SUPFAM" id="SSF161098">
    <property type="entry name" value="MetI-like"/>
    <property type="match status" value="1"/>
</dbReference>
<comment type="subcellular location">
    <subcellularLocation>
        <location evidence="6">Cell membrane</location>
        <topology evidence="6">Multi-pass membrane protein</topology>
    </subcellularLocation>
    <subcellularLocation>
        <location evidence="1">Membrane</location>
        <topology evidence="1">Multi-pass membrane protein</topology>
    </subcellularLocation>
</comment>
<feature type="domain" description="ABC transmembrane type-1" evidence="7">
    <location>
        <begin position="22"/>
        <end position="203"/>
    </location>
</feature>
<accession>A0ABN6XSG9</accession>
<dbReference type="InterPro" id="IPR035906">
    <property type="entry name" value="MetI-like_sf"/>
</dbReference>
<feature type="transmembrane region" description="Helical" evidence="6">
    <location>
        <begin position="186"/>
        <end position="206"/>
    </location>
</feature>
<gene>
    <name evidence="8" type="ORF">GCM10025866_25150</name>
</gene>
<feature type="transmembrane region" description="Helical" evidence="6">
    <location>
        <begin position="60"/>
        <end position="83"/>
    </location>
</feature>
<dbReference type="InterPro" id="IPR051204">
    <property type="entry name" value="ABC_transp_perm/SBD"/>
</dbReference>
<dbReference type="EMBL" id="AP027731">
    <property type="protein sequence ID" value="BDZ46606.1"/>
    <property type="molecule type" value="Genomic_DNA"/>
</dbReference>
<comment type="similarity">
    <text evidence="6">Belongs to the binding-protein-dependent transport system permease family.</text>
</comment>
<feature type="transmembrane region" description="Helical" evidence="6">
    <location>
        <begin position="151"/>
        <end position="174"/>
    </location>
</feature>
<dbReference type="PANTHER" id="PTHR30177">
    <property type="entry name" value="GLYCINE BETAINE/L-PROLINE TRANSPORT SYSTEM PERMEASE PROTEIN PROW"/>
    <property type="match status" value="1"/>
</dbReference>
<keyword evidence="4 6" id="KW-1133">Transmembrane helix</keyword>